<evidence type="ECO:0000313" key="5">
    <source>
        <dbReference type="EMBL" id="ACN17370.1"/>
    </source>
</evidence>
<evidence type="ECO:0000313" key="6">
    <source>
        <dbReference type="Proteomes" id="UP000000442"/>
    </source>
</evidence>
<protein>
    <submittedName>
        <fullName evidence="5">MotB4</fullName>
    </submittedName>
</protein>
<feature type="transmembrane region" description="Helical" evidence="3">
    <location>
        <begin position="21"/>
        <end position="43"/>
    </location>
</feature>
<reference evidence="5 6" key="1">
    <citation type="journal article" date="2009" name="Environ. Microbiol.">
        <title>Genome sequence of Desulfobacterium autotrophicum HRM2, a marine sulfate reducer oxidizing organic carbon completely to carbon dioxide.</title>
        <authorList>
            <person name="Strittmatter A.W."/>
            <person name="Liesegang H."/>
            <person name="Rabus R."/>
            <person name="Decker I."/>
            <person name="Amann J."/>
            <person name="Andres S."/>
            <person name="Henne A."/>
            <person name="Fricke W.F."/>
            <person name="Martinez-Arias R."/>
            <person name="Bartels D."/>
            <person name="Goesmann A."/>
            <person name="Krause L."/>
            <person name="Puehler A."/>
            <person name="Klenk H.P."/>
            <person name="Richter M."/>
            <person name="Schuler M."/>
            <person name="Gloeckner F.O."/>
            <person name="Meyerdierks A."/>
            <person name="Gottschalk G."/>
            <person name="Amann R."/>
        </authorList>
    </citation>
    <scope>NUCLEOTIDE SEQUENCE [LARGE SCALE GENOMIC DNA]</scope>
    <source>
        <strain evidence="6">ATCC 43914 / DSM 3382 / HRM2</strain>
    </source>
</reference>
<accession>C0QDU9</accession>
<dbReference type="Gene3D" id="3.30.1330.60">
    <property type="entry name" value="OmpA-like domain"/>
    <property type="match status" value="1"/>
</dbReference>
<dbReference type="EMBL" id="CP001087">
    <property type="protein sequence ID" value="ACN17370.1"/>
    <property type="molecule type" value="Genomic_DNA"/>
</dbReference>
<dbReference type="PANTHER" id="PTHR30329:SF21">
    <property type="entry name" value="LIPOPROTEIN YIAD-RELATED"/>
    <property type="match status" value="1"/>
</dbReference>
<dbReference type="AlphaFoldDB" id="C0QDU9"/>
<dbReference type="InterPro" id="IPR006665">
    <property type="entry name" value="OmpA-like"/>
</dbReference>
<dbReference type="RefSeq" id="WP_015906102.1">
    <property type="nucleotide sequence ID" value="NC_012108.1"/>
</dbReference>
<feature type="domain" description="OmpA-like" evidence="4">
    <location>
        <begin position="299"/>
        <end position="425"/>
    </location>
</feature>
<keyword evidence="6" id="KW-1185">Reference proteome</keyword>
<evidence type="ECO:0000256" key="3">
    <source>
        <dbReference type="SAM" id="Phobius"/>
    </source>
</evidence>
<dbReference type="PROSITE" id="PS51123">
    <property type="entry name" value="OMPA_2"/>
    <property type="match status" value="1"/>
</dbReference>
<evidence type="ECO:0000256" key="2">
    <source>
        <dbReference type="SAM" id="Coils"/>
    </source>
</evidence>
<feature type="coiled-coil region" evidence="2">
    <location>
        <begin position="124"/>
        <end position="151"/>
    </location>
</feature>
<name>C0QDU9_DESAH</name>
<dbReference type="STRING" id="177437.HRM2_43140"/>
<sequence length="425" mass="47600">MISRTRRISSPITAWPGYVDVLSALLMVVIFILMIFTVAQFMLSEVLYGQKNELADLHGQISELAELLGLEREKSIQLTTQVGKLSDTIIGLSEDREVLMSKVADYSARSEKDEELIKQQMLTMVSLNEDIQALTRVKDELEQKVAILGRSLSDRDDQILVLRDRSKALAERLATQAETTVLAQKEIEAQEIRIQALSAVLASQKEAVAREKQLSATARAEVTLLSDQITRLREQLSMISNALSLANTQTQEKDEKIVDLGKQLNIALARKVNELEKYQSEFFGRLRKILGNNPAVQIEGDRFVLQAGLLFESGSAVLGDQGRIHLTTLAETLMDIAKKIPDDINWILRIDGHTDRVPINNAAFPSNWELSAARAVAVVRFLSQRGVPEKRMAAAGFSKYHPIDRADTPAAYQRNRRIEIKLTRQ</sequence>
<dbReference type="PANTHER" id="PTHR30329">
    <property type="entry name" value="STATOR ELEMENT OF FLAGELLAR MOTOR COMPLEX"/>
    <property type="match status" value="1"/>
</dbReference>
<evidence type="ECO:0000256" key="1">
    <source>
        <dbReference type="PROSITE-ProRule" id="PRU00473"/>
    </source>
</evidence>
<keyword evidence="3" id="KW-1133">Transmembrane helix</keyword>
<keyword evidence="1 3" id="KW-0472">Membrane</keyword>
<dbReference type="eggNOG" id="COG1196">
    <property type="taxonomic scope" value="Bacteria"/>
</dbReference>
<gene>
    <name evidence="5" type="primary">motB4</name>
    <name evidence="5" type="ordered locus">HRM2_43140</name>
</gene>
<dbReference type="OrthoDB" id="9783110at2"/>
<dbReference type="GO" id="GO:0016020">
    <property type="term" value="C:membrane"/>
    <property type="evidence" value="ECO:0007669"/>
    <property type="project" value="UniProtKB-UniRule"/>
</dbReference>
<keyword evidence="2" id="KW-0175">Coiled coil</keyword>
<evidence type="ECO:0000259" key="4">
    <source>
        <dbReference type="PROSITE" id="PS51123"/>
    </source>
</evidence>
<dbReference type="CDD" id="cd07185">
    <property type="entry name" value="OmpA_C-like"/>
    <property type="match status" value="1"/>
</dbReference>
<organism evidence="5 6">
    <name type="scientific">Desulforapulum autotrophicum (strain ATCC 43914 / DSM 3382 / VKM B-1955 / HRM2)</name>
    <name type="common">Desulfobacterium autotrophicum</name>
    <dbReference type="NCBI Taxonomy" id="177437"/>
    <lineage>
        <taxon>Bacteria</taxon>
        <taxon>Pseudomonadati</taxon>
        <taxon>Thermodesulfobacteriota</taxon>
        <taxon>Desulfobacteria</taxon>
        <taxon>Desulfobacterales</taxon>
        <taxon>Desulfobacteraceae</taxon>
        <taxon>Desulforapulum</taxon>
    </lineage>
</organism>
<dbReference type="KEGG" id="dat:HRM2_43140"/>
<dbReference type="eggNOG" id="COG1360">
    <property type="taxonomic scope" value="Bacteria"/>
</dbReference>
<dbReference type="NCBIfam" id="NF006543">
    <property type="entry name" value="PRK09039.1-2"/>
    <property type="match status" value="1"/>
</dbReference>
<proteinExistence type="predicted"/>
<dbReference type="Proteomes" id="UP000000442">
    <property type="component" value="Chromosome"/>
</dbReference>
<dbReference type="Pfam" id="PF00691">
    <property type="entry name" value="OmpA"/>
    <property type="match status" value="1"/>
</dbReference>
<dbReference type="InterPro" id="IPR050330">
    <property type="entry name" value="Bact_OuterMem_StrucFunc"/>
</dbReference>
<dbReference type="SUPFAM" id="SSF103088">
    <property type="entry name" value="OmpA-like"/>
    <property type="match status" value="1"/>
</dbReference>
<dbReference type="HOGENOM" id="CLU_016890_14_3_7"/>
<keyword evidence="3" id="KW-0812">Transmembrane</keyword>
<dbReference type="InterPro" id="IPR036737">
    <property type="entry name" value="OmpA-like_sf"/>
</dbReference>